<name>A0ABN9VWR1_9DINO</name>
<dbReference type="EMBL" id="CAUYUJ010017790">
    <property type="protein sequence ID" value="CAK0877935.1"/>
    <property type="molecule type" value="Genomic_DNA"/>
</dbReference>
<organism evidence="2 3">
    <name type="scientific">Prorocentrum cordatum</name>
    <dbReference type="NCBI Taxonomy" id="2364126"/>
    <lineage>
        <taxon>Eukaryota</taxon>
        <taxon>Sar</taxon>
        <taxon>Alveolata</taxon>
        <taxon>Dinophyceae</taxon>
        <taxon>Prorocentrales</taxon>
        <taxon>Prorocentraceae</taxon>
        <taxon>Prorocentrum</taxon>
    </lineage>
</organism>
<feature type="compositionally biased region" description="Low complexity" evidence="1">
    <location>
        <begin position="449"/>
        <end position="480"/>
    </location>
</feature>
<reference evidence="2" key="1">
    <citation type="submission" date="2023-10" db="EMBL/GenBank/DDBJ databases">
        <authorList>
            <person name="Chen Y."/>
            <person name="Shah S."/>
            <person name="Dougan E. K."/>
            <person name="Thang M."/>
            <person name="Chan C."/>
        </authorList>
    </citation>
    <scope>NUCLEOTIDE SEQUENCE [LARGE SCALE GENOMIC DNA]</scope>
</reference>
<evidence type="ECO:0000256" key="1">
    <source>
        <dbReference type="SAM" id="MobiDB-lite"/>
    </source>
</evidence>
<dbReference type="PANTHER" id="PTHR11439">
    <property type="entry name" value="GAG-POL-RELATED RETROTRANSPOSON"/>
    <property type="match status" value="1"/>
</dbReference>
<comment type="caution">
    <text evidence="2">The sequence shown here is derived from an EMBL/GenBank/DDBJ whole genome shotgun (WGS) entry which is preliminary data.</text>
</comment>
<sequence length="1321" mass="145224">MASLLRQEWYLMELMMDKLRPSRVTSAQPQVILSRQVELPWQGATELEVQSSSRVTPRSATNLSPLQCEHDGGRRNLPRLRSSNAKQQVTHPSETGATAAWLGVGAPMVTQRVESGQSVLPILVGIGSATSRVSADVLPSKGIQHECNVVRALCQVEATGRPNIVYKSDGEGALVTLKREATIRLRNLKFEVLPEEAPAYDSASNGLAEVAVREVKGASRSLRVALSLLHGTDIPNDHPVLTWLVAHAAGCINRGKIGADGRTPRERHKGMAFRKVLPPFGEIIVFLPSARRDTKFEERWKIGVFLGVIEKSSEMLVGYDGRPRVVPEQVPAEPRNVYVRRNVELAKHGFTDGRPGCLAARANAPAKAHSSECRERIQQAMANDPELAPESSERRLASWRLLTGRLRARRARAPGHCLRQPARLRRRWGSSDLADELLSVEASRRRLAATGGPAPLAPAISGEQPRTPAQAPATPQAQAAGSSGLLQAPPGAGDAMGADSLELCALLAAFGDWRVAVSELRGPGRFTSRSSAFDLEPGTACDIRTGYDFSQEGDRQRAQATIELEQLLLITGSPMCAPWSDLQALNVIQGVDVNAIMERGVVHLVFCAERCKEQIKAGRLFLHEQPASSRSWRLWMIREIAEMAGAHYVECDQCAHGLWCTDAVGPALVKKPTGWLTNSAEIARELTRRCPGCARHCQTVGLGRRDMRIIERYPPKRVAAVLRGLRREAIARGQLGALEAGPHLGEPPIWDAYPEYYTEIVHNISGAALDPELVAAGRKEEMEFLRGLGAYVYDTKQRCREETGRAPVPMIWVDVNKGDDRKPNVRCRLSVAETRYRTSMDLGGPSQTFSATPPYEALRMLSSFCCSPRDAEEDQHVLMFLVVTRAHPHCEMKRKLWVKLPAEDPRSADPSVCGLLVRCLYGCCDAGQNFELLVRETLEGKMGFSCGVWYPCIYRRGDGKLAAYVYGDNFALKGSRADNLEFYRELQKCAWAKLEGVLGPNKSAGDVQEVVCLNRVFCWTSRGDVELEADSRRALIMMQQLNLWRGSKALSTPGVKAKSVDRGRVLEGEEATRYRSLVMRASYLSEDRPDIKYAVKEAAKCRREPCEHGMELVKRIARYLLGRPRLVQRFRRQRGSGVLKGFSDSDFAGCLGTGKSTSCGVFQLGDHMIRVFSATQGSEALSSGEAEWHALVHTASCGIGLVSLARDMGYELELRLAGDATAASGIAHRRGAGRIRHIETKTLWLQRHVTKRRVILSKTLGKVNVADLGTKHLAQKELDEMLGLLGFFVAAGKSDPSLAVAGNLLEPDLACEPEGKEEVQA</sequence>
<dbReference type="PANTHER" id="PTHR11439:SF483">
    <property type="entry name" value="PEPTIDE SYNTHASE GLIP-LIKE, PUTATIVE (AFU_ORTHOLOGUE AFUA_3G12920)-RELATED"/>
    <property type="match status" value="1"/>
</dbReference>
<feature type="compositionally biased region" description="Polar residues" evidence="1">
    <location>
        <begin position="81"/>
        <end position="94"/>
    </location>
</feature>
<evidence type="ECO:0000313" key="2">
    <source>
        <dbReference type="EMBL" id="CAK0877935.1"/>
    </source>
</evidence>
<feature type="region of interest" description="Disordered" evidence="1">
    <location>
        <begin position="50"/>
        <end position="94"/>
    </location>
</feature>
<evidence type="ECO:0000313" key="3">
    <source>
        <dbReference type="Proteomes" id="UP001189429"/>
    </source>
</evidence>
<protein>
    <recommendedName>
        <fullName evidence="4">RNA-directed RNA polymerase</fullName>
    </recommendedName>
</protein>
<evidence type="ECO:0008006" key="4">
    <source>
        <dbReference type="Google" id="ProtNLM"/>
    </source>
</evidence>
<keyword evidence="3" id="KW-1185">Reference proteome</keyword>
<dbReference type="CDD" id="cd09272">
    <property type="entry name" value="RNase_HI_RT_Ty1"/>
    <property type="match status" value="1"/>
</dbReference>
<dbReference type="Proteomes" id="UP001189429">
    <property type="component" value="Unassembled WGS sequence"/>
</dbReference>
<accession>A0ABN9VWR1</accession>
<feature type="compositionally biased region" description="Polar residues" evidence="1">
    <location>
        <begin position="50"/>
        <end position="65"/>
    </location>
</feature>
<proteinExistence type="predicted"/>
<gene>
    <name evidence="2" type="ORF">PCOR1329_LOCUS61841</name>
</gene>
<feature type="region of interest" description="Disordered" evidence="1">
    <location>
        <begin position="449"/>
        <end position="491"/>
    </location>
</feature>